<feature type="compositionally biased region" description="Low complexity" evidence="1">
    <location>
        <begin position="70"/>
        <end position="81"/>
    </location>
</feature>
<sequence length="90" mass="10396">MQNRFSHIRMVVTKAETAFAELLVLTCEFVLGETISHHFRVNPLITFSVNSNQYFQRYGQSAARIGVVNNQQQGQQQGQQNSNWNSHREK</sequence>
<keyword evidence="2" id="KW-0560">Oxidoreductase</keyword>
<name>A0A3B0VC38_9ZZZZ</name>
<gene>
    <name evidence="2" type="ORF">MNBD_BACTEROID07-164</name>
</gene>
<dbReference type="EC" id="1.5.1.12" evidence="2"/>
<accession>A0A3B0VC38</accession>
<proteinExistence type="predicted"/>
<protein>
    <submittedName>
        <fullName evidence="2">Proline dehydrogenase (Proline oxidase) / Delta-1-pyrroline-5-carboxylate dehydrogenase</fullName>
        <ecNumber evidence="2">1.5.1.12</ecNumber>
        <ecNumber evidence="2">1.5.99.8</ecNumber>
    </submittedName>
</protein>
<dbReference type="AlphaFoldDB" id="A0A3B0VC38"/>
<reference evidence="2" key="1">
    <citation type="submission" date="2018-06" db="EMBL/GenBank/DDBJ databases">
        <authorList>
            <person name="Zhirakovskaya E."/>
        </authorList>
    </citation>
    <scope>NUCLEOTIDE SEQUENCE</scope>
</reference>
<evidence type="ECO:0000313" key="2">
    <source>
        <dbReference type="EMBL" id="VAW29414.1"/>
    </source>
</evidence>
<dbReference type="EMBL" id="UOET01000363">
    <property type="protein sequence ID" value="VAW29414.1"/>
    <property type="molecule type" value="Genomic_DNA"/>
</dbReference>
<feature type="region of interest" description="Disordered" evidence="1">
    <location>
        <begin position="70"/>
        <end position="90"/>
    </location>
</feature>
<dbReference type="GO" id="GO:0016491">
    <property type="term" value="F:oxidoreductase activity"/>
    <property type="evidence" value="ECO:0007669"/>
    <property type="project" value="UniProtKB-KW"/>
</dbReference>
<evidence type="ECO:0000256" key="1">
    <source>
        <dbReference type="SAM" id="MobiDB-lite"/>
    </source>
</evidence>
<organism evidence="2">
    <name type="scientific">hydrothermal vent metagenome</name>
    <dbReference type="NCBI Taxonomy" id="652676"/>
    <lineage>
        <taxon>unclassified sequences</taxon>
        <taxon>metagenomes</taxon>
        <taxon>ecological metagenomes</taxon>
    </lineage>
</organism>
<dbReference type="EC" id="1.5.99.8" evidence="2"/>